<dbReference type="InterPro" id="IPR011032">
    <property type="entry name" value="GroES-like_sf"/>
</dbReference>
<dbReference type="InterPro" id="IPR036291">
    <property type="entry name" value="NAD(P)-bd_dom_sf"/>
</dbReference>
<dbReference type="InterPro" id="IPR014189">
    <property type="entry name" value="Quinone_OxRdtase_PIG3"/>
</dbReference>
<dbReference type="Proteomes" id="UP000245469">
    <property type="component" value="Unassembled WGS sequence"/>
</dbReference>
<reference evidence="4 5" key="1">
    <citation type="submission" date="2018-03" db="EMBL/GenBank/DDBJ databases">
        <title>Genomic Encyclopedia of Archaeal and Bacterial Type Strains, Phase II (KMG-II): from individual species to whole genera.</title>
        <authorList>
            <person name="Goeker M."/>
        </authorList>
    </citation>
    <scope>NUCLEOTIDE SEQUENCE [LARGE SCALE GENOMIC DNA]</scope>
    <source>
        <strain evidence="4 5">DSM 44889</strain>
    </source>
</reference>
<dbReference type="Pfam" id="PF08240">
    <property type="entry name" value="ADH_N"/>
    <property type="match status" value="1"/>
</dbReference>
<dbReference type="InterPro" id="IPR013149">
    <property type="entry name" value="ADH-like_C"/>
</dbReference>
<comment type="caution">
    <text evidence="4">The sequence shown here is derived from an EMBL/GenBank/DDBJ whole genome shotgun (WGS) entry which is preliminary data.</text>
</comment>
<sequence>MRAVLVPEPGGPEALVVVELPDPEPGPGEVLLDVVASGVNRADLLQRQGHYPPPPGASDVLGLEVSGVVAALGEGVENATELRVGDAACALLAGGGYAERVVVPAGQVMPVPTGVDLVDAAALPEVAATVWSTVFMSAGLRPGEVLLVHGGGSGVGTMAVQLARQLLGRRAVVAVTAGSERKLRACADLGASVLIDYTRQDFVAEIRAATGGRGADVVVDVVGGPYLERNLAALATGGRLVQLGMQGGRRGEVDLGLMVSRRLSLLGIALRPRPVDGPDGKAAICASVVEHVWPLIAEGTVRPVVSERVVIPAGVSESAAAQAVARAHRDLEAGAHVGKVLLVWERSGR</sequence>
<evidence type="ECO:0000256" key="1">
    <source>
        <dbReference type="ARBA" id="ARBA00022857"/>
    </source>
</evidence>
<keyword evidence="1" id="KW-0521">NADP</keyword>
<dbReference type="PANTHER" id="PTHR48106:SF8">
    <property type="entry name" value="OS02G0805600 PROTEIN"/>
    <property type="match status" value="1"/>
</dbReference>
<dbReference type="Gene3D" id="3.90.180.10">
    <property type="entry name" value="Medium-chain alcohol dehydrogenases, catalytic domain"/>
    <property type="match status" value="1"/>
</dbReference>
<organism evidence="4 5">
    <name type="scientific">Quadrisphaera granulorum</name>
    <dbReference type="NCBI Taxonomy" id="317664"/>
    <lineage>
        <taxon>Bacteria</taxon>
        <taxon>Bacillati</taxon>
        <taxon>Actinomycetota</taxon>
        <taxon>Actinomycetes</taxon>
        <taxon>Kineosporiales</taxon>
        <taxon>Kineosporiaceae</taxon>
        <taxon>Quadrisphaera</taxon>
    </lineage>
</organism>
<accession>A0A316AFB3</accession>
<keyword evidence="2" id="KW-0560">Oxidoreductase</keyword>
<dbReference type="InterPro" id="IPR020843">
    <property type="entry name" value="ER"/>
</dbReference>
<proteinExistence type="predicted"/>
<evidence type="ECO:0000313" key="4">
    <source>
        <dbReference type="EMBL" id="PWJ55670.1"/>
    </source>
</evidence>
<dbReference type="Gene3D" id="3.40.50.720">
    <property type="entry name" value="NAD(P)-binding Rossmann-like Domain"/>
    <property type="match status" value="1"/>
</dbReference>
<feature type="domain" description="Enoyl reductase (ER)" evidence="3">
    <location>
        <begin position="10"/>
        <end position="342"/>
    </location>
</feature>
<dbReference type="RefSeq" id="WP_109772757.1">
    <property type="nucleotide sequence ID" value="NZ_QGDQ01000002.1"/>
</dbReference>
<dbReference type="CDD" id="cd05276">
    <property type="entry name" value="p53_inducible_oxidoreductase"/>
    <property type="match status" value="1"/>
</dbReference>
<dbReference type="NCBIfam" id="TIGR02824">
    <property type="entry name" value="quinone_pig3"/>
    <property type="match status" value="1"/>
</dbReference>
<dbReference type="SMART" id="SM00829">
    <property type="entry name" value="PKS_ER"/>
    <property type="match status" value="1"/>
</dbReference>
<dbReference type="GO" id="GO:0070402">
    <property type="term" value="F:NADPH binding"/>
    <property type="evidence" value="ECO:0007669"/>
    <property type="project" value="TreeGrafter"/>
</dbReference>
<name>A0A316AFB3_9ACTN</name>
<dbReference type="InterPro" id="IPR013154">
    <property type="entry name" value="ADH-like_N"/>
</dbReference>
<dbReference type="SUPFAM" id="SSF50129">
    <property type="entry name" value="GroES-like"/>
    <property type="match status" value="1"/>
</dbReference>
<dbReference type="GO" id="GO:0016651">
    <property type="term" value="F:oxidoreductase activity, acting on NAD(P)H"/>
    <property type="evidence" value="ECO:0007669"/>
    <property type="project" value="TreeGrafter"/>
</dbReference>
<evidence type="ECO:0000313" key="5">
    <source>
        <dbReference type="Proteomes" id="UP000245469"/>
    </source>
</evidence>
<evidence type="ECO:0000259" key="3">
    <source>
        <dbReference type="SMART" id="SM00829"/>
    </source>
</evidence>
<gene>
    <name evidence="4" type="ORF">BXY45_10233</name>
</gene>
<evidence type="ECO:0000256" key="2">
    <source>
        <dbReference type="ARBA" id="ARBA00023002"/>
    </source>
</evidence>
<keyword evidence="5" id="KW-1185">Reference proteome</keyword>
<dbReference type="SUPFAM" id="SSF51735">
    <property type="entry name" value="NAD(P)-binding Rossmann-fold domains"/>
    <property type="match status" value="1"/>
</dbReference>
<dbReference type="PANTHER" id="PTHR48106">
    <property type="entry name" value="QUINONE OXIDOREDUCTASE PIG3-RELATED"/>
    <property type="match status" value="1"/>
</dbReference>
<dbReference type="OrthoDB" id="9780520at2"/>
<dbReference type="EMBL" id="QGDQ01000002">
    <property type="protein sequence ID" value="PWJ55670.1"/>
    <property type="molecule type" value="Genomic_DNA"/>
</dbReference>
<dbReference type="Pfam" id="PF00107">
    <property type="entry name" value="ADH_zinc_N"/>
    <property type="match status" value="1"/>
</dbReference>
<dbReference type="AlphaFoldDB" id="A0A316AFB3"/>
<protein>
    <submittedName>
        <fullName evidence="4">Putative PIG3 family NAD(P)H quinone oxidoreductase</fullName>
    </submittedName>
</protein>